<dbReference type="EMBL" id="CP015136">
    <property type="protein sequence ID" value="AMY11971.1"/>
    <property type="molecule type" value="Genomic_DNA"/>
</dbReference>
<dbReference type="PANTHER" id="PTHR43289">
    <property type="entry name" value="MITOGEN-ACTIVATED PROTEIN KINASE KINASE KINASE 20-RELATED"/>
    <property type="match status" value="1"/>
</dbReference>
<dbReference type="AlphaFoldDB" id="A0A143PUB4"/>
<dbReference type="PROSITE" id="PS00107">
    <property type="entry name" value="PROTEIN_KINASE_ATP"/>
    <property type="match status" value="1"/>
</dbReference>
<dbReference type="GO" id="GO:0005524">
    <property type="term" value="F:ATP binding"/>
    <property type="evidence" value="ECO:0007669"/>
    <property type="project" value="UniProtKB-UniRule"/>
</dbReference>
<dbReference type="RefSeq" id="WP_110173471.1">
    <property type="nucleotide sequence ID" value="NZ_CP015136.1"/>
</dbReference>
<proteinExistence type="predicted"/>
<dbReference type="EC" id="2.7.11.1" evidence="7"/>
<dbReference type="Gene3D" id="1.10.510.10">
    <property type="entry name" value="Transferase(Phosphotransferase) domain 1"/>
    <property type="match status" value="1"/>
</dbReference>
<dbReference type="SUPFAM" id="SSF82171">
    <property type="entry name" value="DPP6 N-terminal domain-like"/>
    <property type="match status" value="1"/>
</dbReference>
<accession>A0A143PUB4</accession>
<dbReference type="InterPro" id="IPR011042">
    <property type="entry name" value="6-blade_b-propeller_TolB-like"/>
</dbReference>
<keyword evidence="2 5" id="KW-0547">Nucleotide-binding</keyword>
<evidence type="ECO:0000259" key="6">
    <source>
        <dbReference type="PROSITE" id="PS50011"/>
    </source>
</evidence>
<evidence type="ECO:0000256" key="4">
    <source>
        <dbReference type="ARBA" id="ARBA00022840"/>
    </source>
</evidence>
<dbReference type="InterPro" id="IPR011659">
    <property type="entry name" value="WD40"/>
</dbReference>
<gene>
    <name evidence="7" type="primary">pknB_22</name>
    <name evidence="7" type="ORF">LuPra_05241</name>
</gene>
<dbReference type="CDD" id="cd14014">
    <property type="entry name" value="STKc_PknB_like"/>
    <property type="match status" value="1"/>
</dbReference>
<organism evidence="7 8">
    <name type="scientific">Luteitalea pratensis</name>
    <dbReference type="NCBI Taxonomy" id="1855912"/>
    <lineage>
        <taxon>Bacteria</taxon>
        <taxon>Pseudomonadati</taxon>
        <taxon>Acidobacteriota</taxon>
        <taxon>Vicinamibacteria</taxon>
        <taxon>Vicinamibacterales</taxon>
        <taxon>Vicinamibacteraceae</taxon>
        <taxon>Luteitalea</taxon>
    </lineage>
</organism>
<evidence type="ECO:0000313" key="7">
    <source>
        <dbReference type="EMBL" id="AMY11971.1"/>
    </source>
</evidence>
<evidence type="ECO:0000256" key="1">
    <source>
        <dbReference type="ARBA" id="ARBA00022679"/>
    </source>
</evidence>
<keyword evidence="1 7" id="KW-0808">Transferase</keyword>
<dbReference type="PANTHER" id="PTHR43289:SF6">
    <property type="entry name" value="SERINE_THREONINE-PROTEIN KINASE NEKL-3"/>
    <property type="match status" value="1"/>
</dbReference>
<dbReference type="PROSITE" id="PS50011">
    <property type="entry name" value="PROTEIN_KINASE_DOM"/>
    <property type="match status" value="1"/>
</dbReference>
<keyword evidence="4 5" id="KW-0067">ATP-binding</keyword>
<protein>
    <submittedName>
        <fullName evidence="7">Serine/threonine-protein kinase PknB</fullName>
        <ecNumber evidence="7">2.7.11.1</ecNumber>
    </submittedName>
</protein>
<dbReference type="Pfam" id="PF00069">
    <property type="entry name" value="Pkinase"/>
    <property type="match status" value="1"/>
</dbReference>
<dbReference type="SMART" id="SM00220">
    <property type="entry name" value="S_TKc"/>
    <property type="match status" value="1"/>
</dbReference>
<dbReference type="InterPro" id="IPR000719">
    <property type="entry name" value="Prot_kinase_dom"/>
</dbReference>
<evidence type="ECO:0000256" key="5">
    <source>
        <dbReference type="PROSITE-ProRule" id="PRU10141"/>
    </source>
</evidence>
<evidence type="ECO:0000313" key="8">
    <source>
        <dbReference type="Proteomes" id="UP000076079"/>
    </source>
</evidence>
<dbReference type="KEGG" id="abac:LuPra_05241"/>
<dbReference type="Pfam" id="PF07676">
    <property type="entry name" value="PD40"/>
    <property type="match status" value="3"/>
</dbReference>
<name>A0A143PUB4_LUTPR</name>
<feature type="domain" description="Protein kinase" evidence="6">
    <location>
        <begin position="96"/>
        <end position="379"/>
    </location>
</feature>
<dbReference type="GO" id="GO:0004674">
    <property type="term" value="F:protein serine/threonine kinase activity"/>
    <property type="evidence" value="ECO:0007669"/>
    <property type="project" value="UniProtKB-EC"/>
</dbReference>
<dbReference type="Gene3D" id="2.120.10.30">
    <property type="entry name" value="TolB, C-terminal domain"/>
    <property type="match status" value="3"/>
</dbReference>
<dbReference type="OrthoDB" id="101360at2"/>
<dbReference type="InterPro" id="IPR011009">
    <property type="entry name" value="Kinase-like_dom_sf"/>
</dbReference>
<evidence type="ECO:0000256" key="2">
    <source>
        <dbReference type="ARBA" id="ARBA00022741"/>
    </source>
</evidence>
<evidence type="ECO:0000256" key="3">
    <source>
        <dbReference type="ARBA" id="ARBA00022777"/>
    </source>
</evidence>
<dbReference type="PATRIC" id="fig|1813736.3.peg.5516"/>
<dbReference type="SUPFAM" id="SSF56112">
    <property type="entry name" value="Protein kinase-like (PK-like)"/>
    <property type="match status" value="1"/>
</dbReference>
<dbReference type="InterPro" id="IPR017441">
    <property type="entry name" value="Protein_kinase_ATP_BS"/>
</dbReference>
<reference evidence="8" key="2">
    <citation type="submission" date="2016-04" db="EMBL/GenBank/DDBJ databases">
        <title>First Complete Genome Sequence of a Subdivision 6 Acidobacterium.</title>
        <authorList>
            <person name="Huang S."/>
            <person name="Vieira S."/>
            <person name="Bunk B."/>
            <person name="Riedel T."/>
            <person name="Sproeer C."/>
            <person name="Overmann J."/>
        </authorList>
    </citation>
    <scope>NUCLEOTIDE SEQUENCE [LARGE SCALE GENOMIC DNA]</scope>
    <source>
        <strain evidence="8">DSM 100886 HEG_-6_39</strain>
    </source>
</reference>
<sequence>MTDSSWPRVKALFEAAVQWPIDQRHAMLVAETGDDEALCREVESLLASDALEGSFLDRLPAAHASVLDDPFAVQPRATDHATSPTVLTPGVRVGPYDIVSLLGAGGMGEVYRARDTNLRRDVALKVLPERFALDPERLARFAREAQVLATLNHPNIAAIFGIEQCPDQCRGATGAALSGRQALVLELVDGPTLADRIARGPLRIDEAMTIARQIAQALEAAHEKGIVHRDIKPANIKVTGNGVVKVLDFGLAKVWEGAPHADLAISPNLTGTGIDERTMLGTPSYMSPEQARGQPVDSRTDIWSFGCVCFEMLTGRAPFAADTVADTLAAILEREPAQALLPAGTPDLLRQLLRRCLAKDRERRLESADRARAAIDEAIASPAAEVVALPAPRVQGRARAVFATVAGVAAFVAFIAWAMPQPALVPPVRPSRFAIVPPTGQPLNVSGNDRDVALSPDGQHVVYRAGGTTSNGSPLHVRSREQVEARALPDIALAYAPFFSPDGRWIGFFESAEIKKVSLDGGPVITLGPVAGRSLGASWGDDNTIVFATDDPVTGLWSVSADGGQPVVLTRPEAARGEIDHQFPCVLPDGRGVLFTIAGPGSADDSLVAVLDLKTGTWKTLVTGGSEPQYADDSSGAGRGGYLLYATAGTLRAVQFDPAQLEVRSAPVTVVEELMIKPSGAANYAVSRSTLVHVAAQAVEQNPMRSLVWVDRRGREEPVRGAPIRRYGPPRVSPDGTRIASGILDQGSTNISIWDIARQTLTPLTSASGMNALPVWTRDSRRIVFMSDRTGVLNLYSQAADFTGTVQRITTSVNSQWPTSATPDGSTIVGFDRAPRTLTSDVVTFPLTATAVRPGAGGAGGLMQPPAPSVASVRIPGGFGEVSPDGRYLSYESEESGRKEIYVRPFPEADRNRWQISKGGGTRAVWARNGLELFYLDESGALTTVPVQTSGPTFVHGRPSTIFHTTYAESNPARHYDVSRDGQRFLMLKDREPDPNATRAPIVVVDGWFGGLKWRVPPPGK</sequence>
<dbReference type="Gene3D" id="3.30.200.20">
    <property type="entry name" value="Phosphorylase Kinase, domain 1"/>
    <property type="match status" value="1"/>
</dbReference>
<feature type="binding site" evidence="5">
    <location>
        <position position="125"/>
    </location>
    <ligand>
        <name>ATP</name>
        <dbReference type="ChEBI" id="CHEBI:30616"/>
    </ligand>
</feature>
<reference evidence="7 8" key="1">
    <citation type="journal article" date="2016" name="Genome Announc.">
        <title>First Complete Genome Sequence of a Subdivision 6 Acidobacterium Strain.</title>
        <authorList>
            <person name="Huang S."/>
            <person name="Vieira S."/>
            <person name="Bunk B."/>
            <person name="Riedel T."/>
            <person name="Sproer C."/>
            <person name="Overmann J."/>
        </authorList>
    </citation>
    <scope>NUCLEOTIDE SEQUENCE [LARGE SCALE GENOMIC DNA]</scope>
    <source>
        <strain evidence="8">DSM 100886 HEG_-6_39</strain>
    </source>
</reference>
<dbReference type="STRING" id="1855912.LuPra_05241"/>
<keyword evidence="8" id="KW-1185">Reference proteome</keyword>
<keyword evidence="3 7" id="KW-0418">Kinase</keyword>
<dbReference type="Proteomes" id="UP000076079">
    <property type="component" value="Chromosome"/>
</dbReference>